<proteinExistence type="predicted"/>
<sequence length="231" mass="25981">MDSSEKQASKFTLSYVIASLTFVIPIMYLCGYLYHAGYLGGYGINEDYFELGFEAYLVKFFLFFIHIFSVVLKLTTSASTIMAAGVFVFLYGFILYGMYELSFQVVSWKKRLKEKYRGREHLGWIMVPTLIAGVGVGVPLVFISIIAFAVLVVLNSYTVGANRAADEIKAFVQCDHPEARCTRIFSGTDLIAEGKIVTVSAKSLAVFDGYRVLILDHDNLRVETEIQKQHR</sequence>
<feature type="transmembrane region" description="Helical" evidence="1">
    <location>
        <begin position="81"/>
        <end position="101"/>
    </location>
</feature>
<feature type="transmembrane region" description="Helical" evidence="1">
    <location>
        <begin position="121"/>
        <end position="154"/>
    </location>
</feature>
<feature type="transmembrane region" description="Helical" evidence="1">
    <location>
        <begin position="12"/>
        <end position="35"/>
    </location>
</feature>
<evidence type="ECO:0000313" key="2">
    <source>
        <dbReference type="EMBL" id="SEA01695.1"/>
    </source>
</evidence>
<protein>
    <submittedName>
        <fullName evidence="2">Uncharacterized protein</fullName>
    </submittedName>
</protein>
<organism evidence="2 3">
    <name type="scientific">Alkalimonas amylolytica</name>
    <dbReference type="NCBI Taxonomy" id="152573"/>
    <lineage>
        <taxon>Bacteria</taxon>
        <taxon>Pseudomonadati</taxon>
        <taxon>Pseudomonadota</taxon>
        <taxon>Gammaproteobacteria</taxon>
        <taxon>Alkalimonas</taxon>
    </lineage>
</organism>
<dbReference type="Proteomes" id="UP000198773">
    <property type="component" value="Unassembled WGS sequence"/>
</dbReference>
<keyword evidence="3" id="KW-1185">Reference proteome</keyword>
<gene>
    <name evidence="2" type="ORF">SAMN04488051_101350</name>
</gene>
<keyword evidence="1" id="KW-0812">Transmembrane</keyword>
<keyword evidence="1" id="KW-0472">Membrane</keyword>
<evidence type="ECO:0000313" key="3">
    <source>
        <dbReference type="Proteomes" id="UP000198773"/>
    </source>
</evidence>
<keyword evidence="1" id="KW-1133">Transmembrane helix</keyword>
<accession>A0A1H3XQF8</accession>
<feature type="transmembrane region" description="Helical" evidence="1">
    <location>
        <begin position="55"/>
        <end position="74"/>
    </location>
</feature>
<dbReference type="AlphaFoldDB" id="A0A1H3XQF8"/>
<name>A0A1H3XQF8_ALKAM</name>
<dbReference type="RefSeq" id="WP_139243641.1">
    <property type="nucleotide sequence ID" value="NZ_FNRM01000001.1"/>
</dbReference>
<reference evidence="2 3" key="1">
    <citation type="submission" date="2016-10" db="EMBL/GenBank/DDBJ databases">
        <authorList>
            <person name="de Groot N.N."/>
        </authorList>
    </citation>
    <scope>NUCLEOTIDE SEQUENCE [LARGE SCALE GENOMIC DNA]</scope>
    <source>
        <strain evidence="2 3">CGMCC 1.3430</strain>
    </source>
</reference>
<dbReference type="EMBL" id="FNRM01000001">
    <property type="protein sequence ID" value="SEA01695.1"/>
    <property type="molecule type" value="Genomic_DNA"/>
</dbReference>
<evidence type="ECO:0000256" key="1">
    <source>
        <dbReference type="SAM" id="Phobius"/>
    </source>
</evidence>